<protein>
    <submittedName>
        <fullName evidence="1">Uncharacterized protein</fullName>
    </submittedName>
</protein>
<organism evidence="1 2">
    <name type="scientific">Candidatus Venteria ishoeyi</name>
    <dbReference type="NCBI Taxonomy" id="1899563"/>
    <lineage>
        <taxon>Bacteria</taxon>
        <taxon>Pseudomonadati</taxon>
        <taxon>Pseudomonadota</taxon>
        <taxon>Gammaproteobacteria</taxon>
        <taxon>Thiotrichales</taxon>
        <taxon>Thiotrichaceae</taxon>
        <taxon>Venteria</taxon>
    </lineage>
</organism>
<dbReference type="RefSeq" id="WP_103919110.1">
    <property type="nucleotide sequence ID" value="NZ_FMSV02000159.1"/>
</dbReference>
<dbReference type="EMBL" id="FMSV02000159">
    <property type="protein sequence ID" value="SEH05134.1"/>
    <property type="molecule type" value="Genomic_DNA"/>
</dbReference>
<evidence type="ECO:0000313" key="1">
    <source>
        <dbReference type="EMBL" id="SEH05134.1"/>
    </source>
</evidence>
<evidence type="ECO:0000313" key="2">
    <source>
        <dbReference type="Proteomes" id="UP000236724"/>
    </source>
</evidence>
<gene>
    <name evidence="1" type="ORF">MBHS_00987</name>
</gene>
<keyword evidence="2" id="KW-1185">Reference proteome</keyword>
<name>A0A1H6F7U5_9GAMM</name>
<dbReference type="Proteomes" id="UP000236724">
    <property type="component" value="Unassembled WGS sequence"/>
</dbReference>
<proteinExistence type="predicted"/>
<dbReference type="AlphaFoldDB" id="A0A1H6F7U5"/>
<reference evidence="1 2" key="1">
    <citation type="submission" date="2016-10" db="EMBL/GenBank/DDBJ databases">
        <authorList>
            <person name="de Groot N.N."/>
        </authorList>
    </citation>
    <scope>NUCLEOTIDE SEQUENCE [LARGE SCALE GENOMIC DNA]</scope>
    <source>
        <strain evidence="1">MBHS1</strain>
    </source>
</reference>
<sequence length="394" mass="45996">MQMFQHIKPKSPQAHYFHTKYFLPVVMQAFFQKLNTTSVSVLLCAPGSNSLLHDTLEDIKATWDSHDQMTLSYTPEDFKVDDSLLQRLIKTSKKVDVIFGMLSNTDTAIALFSQYKESLPLSKLFLIVDEAILEDLEKHPALLALVNSEHLITRKLVFSTAIDNGQFYTLINHYIAAFRATKFQYSERTHRHLPALYQCYRVQVKALMNPDCLFLMGFLKYLEADKKPVSLGFLRTHLELEHSDTLACRKRLLATNFLKLKDEQISLTQFACEFLECISLDNIPRLSDVHQRFHARWKRHIEQTITTHFALREDVQSLHALGKIMYQAYAASGFLIRVRQWLSTKWYGSWLIDNDWLPAEQQAYWEHTLVKKHLFPIWQEYIGEWSKVGFSRAT</sequence>
<accession>A0A1H6F7U5</accession>